<dbReference type="KEGG" id="pco:PHACADRAFT_248617"/>
<proteinExistence type="predicted"/>
<dbReference type="AlphaFoldDB" id="K5WCT1"/>
<gene>
    <name evidence="1" type="ORF">PHACADRAFT_248617</name>
</gene>
<dbReference type="EMBL" id="JH930468">
    <property type="protein sequence ID" value="EKM61773.1"/>
    <property type="molecule type" value="Genomic_DNA"/>
</dbReference>
<dbReference type="OrthoDB" id="2753739at2759"/>
<sequence length="327" mass="36636">MVYPFQNLVAWLTRDFGQHRCPLIIHPQGLDAAARSPELSKLSSFSPSDQYGLPLELWELIIDSLCDDVNALLACAATCSVFLRRSRHHLYKRVMLRTEDDANLFVQTLANDKANWDAVRELKLAGQLLCERDRNTTPLLFPMLRRLYTLVVYRLEQDALAHIHLFLAPVQQSITKFSLCAAHLPSFSSLSNLLLSFPHLRDLSLLGITFMQDVDVSTIKVYKPQLHLTLLDLSVPFGHGNYSYIQAMASWVCHVSFTTLCCLRLQLPLGAEMASAAEQLVHANRATLHTLALDFGCSHWENGELLSAASIRAESIPRLVPSFAAAL</sequence>
<evidence type="ECO:0000313" key="2">
    <source>
        <dbReference type="Proteomes" id="UP000008370"/>
    </source>
</evidence>
<accession>K5WCT1</accession>
<evidence type="ECO:0000313" key="1">
    <source>
        <dbReference type="EMBL" id="EKM61773.1"/>
    </source>
</evidence>
<protein>
    <recommendedName>
        <fullName evidence="3">F-box domain-containing protein</fullName>
    </recommendedName>
</protein>
<dbReference type="RefSeq" id="XP_007391173.1">
    <property type="nucleotide sequence ID" value="XM_007391111.1"/>
</dbReference>
<reference evidence="1 2" key="1">
    <citation type="journal article" date="2012" name="BMC Genomics">
        <title>Comparative genomics of the white-rot fungi, Phanerochaete carnosa and P. chrysosporium, to elucidate the genetic basis of the distinct wood types they colonize.</title>
        <authorList>
            <person name="Suzuki H."/>
            <person name="MacDonald J."/>
            <person name="Syed K."/>
            <person name="Salamov A."/>
            <person name="Hori C."/>
            <person name="Aerts A."/>
            <person name="Henrissat B."/>
            <person name="Wiebenga A."/>
            <person name="vanKuyk P.A."/>
            <person name="Barry K."/>
            <person name="Lindquist E."/>
            <person name="LaButti K."/>
            <person name="Lapidus A."/>
            <person name="Lucas S."/>
            <person name="Coutinho P."/>
            <person name="Gong Y."/>
            <person name="Samejima M."/>
            <person name="Mahadevan R."/>
            <person name="Abou-Zaid M."/>
            <person name="de Vries R.P."/>
            <person name="Igarashi K."/>
            <person name="Yadav J.S."/>
            <person name="Grigoriev I.V."/>
            <person name="Master E.R."/>
        </authorList>
    </citation>
    <scope>NUCLEOTIDE SEQUENCE [LARGE SCALE GENOMIC DNA]</scope>
    <source>
        <strain evidence="1 2">HHB-10118-sp</strain>
    </source>
</reference>
<dbReference type="Proteomes" id="UP000008370">
    <property type="component" value="Unassembled WGS sequence"/>
</dbReference>
<evidence type="ECO:0008006" key="3">
    <source>
        <dbReference type="Google" id="ProtNLM"/>
    </source>
</evidence>
<dbReference type="GeneID" id="18914397"/>
<name>K5WCT1_PHACS</name>
<organism evidence="1 2">
    <name type="scientific">Phanerochaete carnosa (strain HHB-10118-sp)</name>
    <name type="common">White-rot fungus</name>
    <name type="synonym">Peniophora carnosa</name>
    <dbReference type="NCBI Taxonomy" id="650164"/>
    <lineage>
        <taxon>Eukaryota</taxon>
        <taxon>Fungi</taxon>
        <taxon>Dikarya</taxon>
        <taxon>Basidiomycota</taxon>
        <taxon>Agaricomycotina</taxon>
        <taxon>Agaricomycetes</taxon>
        <taxon>Polyporales</taxon>
        <taxon>Phanerochaetaceae</taxon>
        <taxon>Phanerochaete</taxon>
    </lineage>
</organism>
<keyword evidence="2" id="KW-1185">Reference proteome</keyword>
<dbReference type="InParanoid" id="K5WCT1"/>
<dbReference type="HOGENOM" id="CLU_850225_0_0_1"/>